<dbReference type="EMBL" id="LXQA010769670">
    <property type="protein sequence ID" value="MCI70150.1"/>
    <property type="molecule type" value="Genomic_DNA"/>
</dbReference>
<name>A0A392UCJ7_9FABA</name>
<organism evidence="1 2">
    <name type="scientific">Trifolium medium</name>
    <dbReference type="NCBI Taxonomy" id="97028"/>
    <lineage>
        <taxon>Eukaryota</taxon>
        <taxon>Viridiplantae</taxon>
        <taxon>Streptophyta</taxon>
        <taxon>Embryophyta</taxon>
        <taxon>Tracheophyta</taxon>
        <taxon>Spermatophyta</taxon>
        <taxon>Magnoliopsida</taxon>
        <taxon>eudicotyledons</taxon>
        <taxon>Gunneridae</taxon>
        <taxon>Pentapetalae</taxon>
        <taxon>rosids</taxon>
        <taxon>fabids</taxon>
        <taxon>Fabales</taxon>
        <taxon>Fabaceae</taxon>
        <taxon>Papilionoideae</taxon>
        <taxon>50 kb inversion clade</taxon>
        <taxon>NPAAA clade</taxon>
        <taxon>Hologalegina</taxon>
        <taxon>IRL clade</taxon>
        <taxon>Trifolieae</taxon>
        <taxon>Trifolium</taxon>
    </lineage>
</organism>
<dbReference type="Proteomes" id="UP000265520">
    <property type="component" value="Unassembled WGS sequence"/>
</dbReference>
<keyword evidence="2" id="KW-1185">Reference proteome</keyword>
<dbReference type="AlphaFoldDB" id="A0A392UCJ7"/>
<comment type="caution">
    <text evidence="1">The sequence shown here is derived from an EMBL/GenBank/DDBJ whole genome shotgun (WGS) entry which is preliminary data.</text>
</comment>
<evidence type="ECO:0000313" key="1">
    <source>
        <dbReference type="EMBL" id="MCI70150.1"/>
    </source>
</evidence>
<reference evidence="1 2" key="1">
    <citation type="journal article" date="2018" name="Front. Plant Sci.">
        <title>Red Clover (Trifolium pratense) and Zigzag Clover (T. medium) - A Picture of Genomic Similarities and Differences.</title>
        <authorList>
            <person name="Dluhosova J."/>
            <person name="Istvanek J."/>
            <person name="Nedelnik J."/>
            <person name="Repkova J."/>
        </authorList>
    </citation>
    <scope>NUCLEOTIDE SEQUENCE [LARGE SCALE GENOMIC DNA]</scope>
    <source>
        <strain evidence="2">cv. 10/8</strain>
        <tissue evidence="1">Leaf</tissue>
    </source>
</reference>
<sequence length="17" mass="2075">MDFEGIVDNENEKEYDK</sequence>
<protein>
    <submittedName>
        <fullName evidence="1">Uncharacterized protein</fullName>
    </submittedName>
</protein>
<accession>A0A392UCJ7</accession>
<proteinExistence type="predicted"/>
<evidence type="ECO:0000313" key="2">
    <source>
        <dbReference type="Proteomes" id="UP000265520"/>
    </source>
</evidence>
<feature type="non-terminal residue" evidence="1">
    <location>
        <position position="17"/>
    </location>
</feature>